<evidence type="ECO:0000313" key="2">
    <source>
        <dbReference type="Proteomes" id="UP000324222"/>
    </source>
</evidence>
<name>A0A5B7GP92_PORTR</name>
<comment type="caution">
    <text evidence="1">The sequence shown here is derived from an EMBL/GenBank/DDBJ whole genome shotgun (WGS) entry which is preliminary data.</text>
</comment>
<proteinExistence type="predicted"/>
<dbReference type="Proteomes" id="UP000324222">
    <property type="component" value="Unassembled WGS sequence"/>
</dbReference>
<organism evidence="1 2">
    <name type="scientific">Portunus trituberculatus</name>
    <name type="common">Swimming crab</name>
    <name type="synonym">Neptunus trituberculatus</name>
    <dbReference type="NCBI Taxonomy" id="210409"/>
    <lineage>
        <taxon>Eukaryota</taxon>
        <taxon>Metazoa</taxon>
        <taxon>Ecdysozoa</taxon>
        <taxon>Arthropoda</taxon>
        <taxon>Crustacea</taxon>
        <taxon>Multicrustacea</taxon>
        <taxon>Malacostraca</taxon>
        <taxon>Eumalacostraca</taxon>
        <taxon>Eucarida</taxon>
        <taxon>Decapoda</taxon>
        <taxon>Pleocyemata</taxon>
        <taxon>Brachyura</taxon>
        <taxon>Eubrachyura</taxon>
        <taxon>Portunoidea</taxon>
        <taxon>Portunidae</taxon>
        <taxon>Portuninae</taxon>
        <taxon>Portunus</taxon>
    </lineage>
</organism>
<reference evidence="1 2" key="1">
    <citation type="submission" date="2019-05" db="EMBL/GenBank/DDBJ databases">
        <title>Another draft genome of Portunus trituberculatus and its Hox gene families provides insights of decapod evolution.</title>
        <authorList>
            <person name="Jeong J.-H."/>
            <person name="Song I."/>
            <person name="Kim S."/>
            <person name="Choi T."/>
            <person name="Kim D."/>
            <person name="Ryu S."/>
            <person name="Kim W."/>
        </authorList>
    </citation>
    <scope>NUCLEOTIDE SEQUENCE [LARGE SCALE GENOMIC DNA]</scope>
    <source>
        <tissue evidence="1">Muscle</tissue>
    </source>
</reference>
<dbReference type="AlphaFoldDB" id="A0A5B7GP92"/>
<dbReference type="EMBL" id="VSRR010019127">
    <property type="protein sequence ID" value="MPC61940.1"/>
    <property type="molecule type" value="Genomic_DNA"/>
</dbReference>
<gene>
    <name evidence="1" type="ORF">E2C01_056017</name>
</gene>
<protein>
    <submittedName>
        <fullName evidence="1">Uncharacterized protein</fullName>
    </submittedName>
</protein>
<accession>A0A5B7GP92</accession>
<keyword evidence="2" id="KW-1185">Reference proteome</keyword>
<sequence>MVWWCDSAVPPNHLAAKSSKRSNGSCQ</sequence>
<evidence type="ECO:0000313" key="1">
    <source>
        <dbReference type="EMBL" id="MPC61940.1"/>
    </source>
</evidence>